<dbReference type="EMBL" id="PVQB02000071">
    <property type="protein sequence ID" value="KAF4343969.1"/>
    <property type="molecule type" value="Genomic_DNA"/>
</dbReference>
<dbReference type="AlphaFoldDB" id="A0A9P5ASL9"/>
<accession>A0A9P5ASL9</accession>
<reference evidence="1" key="2">
    <citation type="submission" date="2020-02" db="EMBL/GenBank/DDBJ databases">
        <title>Identification and distribution of gene clusters putatively required for synthesis of sphingolipid metabolism inhibitors in phylogenetically diverse species of the filamentous fungus Fusarium.</title>
        <authorList>
            <person name="Kim H.-S."/>
            <person name="Busman M."/>
            <person name="Brown D.W."/>
            <person name="Divon H."/>
            <person name="Uhlig S."/>
            <person name="Proctor R.H."/>
        </authorList>
    </citation>
    <scope>NUCLEOTIDE SEQUENCE</scope>
    <source>
        <strain evidence="1">NRRL 25174</strain>
    </source>
</reference>
<dbReference type="InterPro" id="IPR032675">
    <property type="entry name" value="LRR_dom_sf"/>
</dbReference>
<keyword evidence="2" id="KW-1185">Reference proteome</keyword>
<reference evidence="1" key="1">
    <citation type="journal article" date="2017" name="Mycologia">
        <title>Fusarium algeriense, sp. nov., a novel toxigenic crown rot pathogen of durum wheat from Algeria is nested in the Fusarium burgessii species complex.</title>
        <authorList>
            <person name="Laraba I."/>
            <person name="Keddad A."/>
            <person name="Boureghda H."/>
            <person name="Abdallah N."/>
            <person name="Vaughan M.M."/>
            <person name="Proctor R.H."/>
            <person name="Busman M."/>
            <person name="O'Donnell K."/>
        </authorList>
    </citation>
    <scope>NUCLEOTIDE SEQUENCE</scope>
    <source>
        <strain evidence="1">NRRL 25174</strain>
    </source>
</reference>
<protein>
    <submittedName>
        <fullName evidence="1">Uncharacterized protein</fullName>
    </submittedName>
</protein>
<dbReference type="OrthoDB" id="5089581at2759"/>
<dbReference type="SUPFAM" id="SSF52047">
    <property type="entry name" value="RNI-like"/>
    <property type="match status" value="1"/>
</dbReference>
<dbReference type="Gene3D" id="3.80.10.10">
    <property type="entry name" value="Ribonuclease Inhibitor"/>
    <property type="match status" value="1"/>
</dbReference>
<name>A0A9P5ASL9_9HYPO</name>
<evidence type="ECO:0000313" key="1">
    <source>
        <dbReference type="EMBL" id="KAF4343969.1"/>
    </source>
</evidence>
<proteinExistence type="predicted"/>
<gene>
    <name evidence="1" type="ORF">FBEOM_2076</name>
</gene>
<dbReference type="Proteomes" id="UP000730481">
    <property type="component" value="Unassembled WGS sequence"/>
</dbReference>
<evidence type="ECO:0000313" key="2">
    <source>
        <dbReference type="Proteomes" id="UP000730481"/>
    </source>
</evidence>
<organism evidence="1 2">
    <name type="scientific">Fusarium beomiforme</name>
    <dbReference type="NCBI Taxonomy" id="44412"/>
    <lineage>
        <taxon>Eukaryota</taxon>
        <taxon>Fungi</taxon>
        <taxon>Dikarya</taxon>
        <taxon>Ascomycota</taxon>
        <taxon>Pezizomycotina</taxon>
        <taxon>Sordariomycetes</taxon>
        <taxon>Hypocreomycetidae</taxon>
        <taxon>Hypocreales</taxon>
        <taxon>Nectriaceae</taxon>
        <taxon>Fusarium</taxon>
        <taxon>Fusarium burgessii species complex</taxon>
    </lineage>
</organism>
<comment type="caution">
    <text evidence="1">The sequence shown here is derived from an EMBL/GenBank/DDBJ whole genome shotgun (WGS) entry which is preliminary data.</text>
</comment>
<sequence>MLEWIPGFEQDNLIAEHGKKLNGLISAKPHAIKCLRELKNLTLGGQSDWVIDGILPYLSSNLSSLFLSQDCSMGSSSTPFVDLSQRCSHLRSLVLRQTLDTSNDLEQACKAWGETMEELMVSSIEDMRDWVSQVMPFMKVLRVLHLGPGCSLSSESIGAIASAESPLEEISLGDILPADGESMKASDETNQVLANMIVAHSSTLQLLELRCVDLGKNVLLSCKKARQLHTLDLSVQAMLEAPDIDDLLDLCTELAWFPLWFQLHSARRGEWEARIRTRDDAEKWTLTQEPTVSSLGT</sequence>